<protein>
    <submittedName>
        <fullName evidence="2">Uncharacterized protein</fullName>
    </submittedName>
</protein>
<dbReference type="EMBL" id="AMZH03016636">
    <property type="protein sequence ID" value="RRT44179.1"/>
    <property type="molecule type" value="Genomic_DNA"/>
</dbReference>
<sequence length="137" mass="15008">MSHHKSYSVGSIPFSWENQPGISKVTPQAEESHLKLPPPPCKSGSPMSAAHGLHVPLPPCIFQPPSRSSSKKGGLKEEDDPFFAAYMECTSKVRTQGRRGSRGRKRDGLIRLFSCKGSSGVREKAIVRLSPLPEVRE</sequence>
<dbReference type="PANTHER" id="PTHR33696">
    <property type="entry name" value="T22J18.15-RELATED"/>
    <property type="match status" value="1"/>
</dbReference>
<evidence type="ECO:0000313" key="3">
    <source>
        <dbReference type="Proteomes" id="UP000287651"/>
    </source>
</evidence>
<reference evidence="2 3" key="1">
    <citation type="journal article" date="2014" name="Agronomy (Basel)">
        <title>A Draft Genome Sequence for Ensete ventricosum, the Drought-Tolerant Tree Against Hunger.</title>
        <authorList>
            <person name="Harrison J."/>
            <person name="Moore K.A."/>
            <person name="Paszkiewicz K."/>
            <person name="Jones T."/>
            <person name="Grant M."/>
            <person name="Ambacheew D."/>
            <person name="Muzemil S."/>
            <person name="Studholme D.J."/>
        </authorList>
    </citation>
    <scope>NUCLEOTIDE SEQUENCE [LARGE SCALE GENOMIC DNA]</scope>
</reference>
<proteinExistence type="predicted"/>
<dbReference type="Proteomes" id="UP000287651">
    <property type="component" value="Unassembled WGS sequence"/>
</dbReference>
<dbReference type="PANTHER" id="PTHR33696:SF3">
    <property type="entry name" value="FLZ-TYPE DOMAIN-CONTAINING PROTEIN"/>
    <property type="match status" value="1"/>
</dbReference>
<evidence type="ECO:0000256" key="1">
    <source>
        <dbReference type="SAM" id="MobiDB-lite"/>
    </source>
</evidence>
<organism evidence="2 3">
    <name type="scientific">Ensete ventricosum</name>
    <name type="common">Abyssinian banana</name>
    <name type="synonym">Musa ensete</name>
    <dbReference type="NCBI Taxonomy" id="4639"/>
    <lineage>
        <taxon>Eukaryota</taxon>
        <taxon>Viridiplantae</taxon>
        <taxon>Streptophyta</taxon>
        <taxon>Embryophyta</taxon>
        <taxon>Tracheophyta</taxon>
        <taxon>Spermatophyta</taxon>
        <taxon>Magnoliopsida</taxon>
        <taxon>Liliopsida</taxon>
        <taxon>Zingiberales</taxon>
        <taxon>Musaceae</taxon>
        <taxon>Ensete</taxon>
    </lineage>
</organism>
<name>A0A426XXE5_ENSVE</name>
<comment type="caution">
    <text evidence="2">The sequence shown here is derived from an EMBL/GenBank/DDBJ whole genome shotgun (WGS) entry which is preliminary data.</text>
</comment>
<feature type="region of interest" description="Disordered" evidence="1">
    <location>
        <begin position="1"/>
        <end position="77"/>
    </location>
</feature>
<evidence type="ECO:0000313" key="2">
    <source>
        <dbReference type="EMBL" id="RRT44179.1"/>
    </source>
</evidence>
<accession>A0A426XXE5</accession>
<dbReference type="AlphaFoldDB" id="A0A426XXE5"/>
<gene>
    <name evidence="2" type="ORF">B296_00037987</name>
</gene>